<feature type="compositionally biased region" description="Basic and acidic residues" evidence="1">
    <location>
        <begin position="75"/>
        <end position="86"/>
    </location>
</feature>
<reference evidence="2 4" key="1">
    <citation type="submission" date="2016-07" db="EMBL/GenBank/DDBJ databases">
        <title>Pervasive Adenine N6-methylation of Active Genes in Fungi.</title>
        <authorList>
            <consortium name="DOE Joint Genome Institute"/>
            <person name="Mondo S.J."/>
            <person name="Dannebaum R.O."/>
            <person name="Kuo R.C."/>
            <person name="Labutti K."/>
            <person name="Haridas S."/>
            <person name="Kuo A."/>
            <person name="Salamov A."/>
            <person name="Ahrendt S.R."/>
            <person name="Lipzen A."/>
            <person name="Sullivan W."/>
            <person name="Andreopoulos W.B."/>
            <person name="Clum A."/>
            <person name="Lindquist E."/>
            <person name="Daum C."/>
            <person name="Ramamoorthy G.K."/>
            <person name="Gryganskyi A."/>
            <person name="Culley D."/>
            <person name="Magnuson J.K."/>
            <person name="James T.Y."/>
            <person name="O'Malley M.A."/>
            <person name="Stajich J.E."/>
            <person name="Spatafora J.W."/>
            <person name="Visel A."/>
            <person name="Grigoriev I.V."/>
        </authorList>
    </citation>
    <scope>NUCLEOTIDE SEQUENCE [LARGE SCALE GENOMIC DNA]</scope>
    <source>
        <strain evidence="2 4">NRRL 1336</strain>
    </source>
</reference>
<protein>
    <submittedName>
        <fullName evidence="2">Uncharacterized protein</fullName>
    </submittedName>
</protein>
<sequence length="136" mass="15101">MPPALNDCHPNSMLHTKDQISEMEPAASAKKMFDVDMDPSRRLQAQLEEPIDSPIEDVFTVPMEEETRPSSPTLESDHSQDEDVRGRTSGKKGGIVGFAGETALDSRGVPLVVSAGTKRRIKRHSSLVPKWQRQHQ</sequence>
<accession>A0A1X2I6M4</accession>
<comment type="caution">
    <text evidence="2">The sequence shown here is derived from an EMBL/GenBank/DDBJ whole genome shotgun (WGS) entry which is preliminary data.</text>
</comment>
<dbReference type="AlphaFoldDB" id="A0A1X2I6M4"/>
<dbReference type="EMBL" id="MCGE01000018">
    <property type="protein sequence ID" value="ORZ12783.1"/>
    <property type="molecule type" value="Genomic_DNA"/>
</dbReference>
<dbReference type="EMBL" id="MCGE01000024">
    <property type="protein sequence ID" value="ORZ10483.1"/>
    <property type="molecule type" value="Genomic_DNA"/>
</dbReference>
<proteinExistence type="predicted"/>
<evidence type="ECO:0000313" key="4">
    <source>
        <dbReference type="Proteomes" id="UP000193560"/>
    </source>
</evidence>
<evidence type="ECO:0000256" key="1">
    <source>
        <dbReference type="SAM" id="MobiDB-lite"/>
    </source>
</evidence>
<evidence type="ECO:0000313" key="2">
    <source>
        <dbReference type="EMBL" id="ORZ10483.1"/>
    </source>
</evidence>
<evidence type="ECO:0000313" key="3">
    <source>
        <dbReference type="EMBL" id="ORZ12783.1"/>
    </source>
</evidence>
<organism evidence="2 4">
    <name type="scientific">Absidia repens</name>
    <dbReference type="NCBI Taxonomy" id="90262"/>
    <lineage>
        <taxon>Eukaryota</taxon>
        <taxon>Fungi</taxon>
        <taxon>Fungi incertae sedis</taxon>
        <taxon>Mucoromycota</taxon>
        <taxon>Mucoromycotina</taxon>
        <taxon>Mucoromycetes</taxon>
        <taxon>Mucorales</taxon>
        <taxon>Cunninghamellaceae</taxon>
        <taxon>Absidia</taxon>
    </lineage>
</organism>
<dbReference type="Proteomes" id="UP000193560">
    <property type="component" value="Unassembled WGS sequence"/>
</dbReference>
<feature type="region of interest" description="Disordered" evidence="1">
    <location>
        <begin position="117"/>
        <end position="136"/>
    </location>
</feature>
<name>A0A1X2I6M4_9FUNG</name>
<gene>
    <name evidence="3" type="ORF">BCR42DRAFT_394570</name>
    <name evidence="2" type="ORF">BCR42DRAFT_395720</name>
</gene>
<feature type="region of interest" description="Disordered" evidence="1">
    <location>
        <begin position="47"/>
        <end position="94"/>
    </location>
</feature>
<keyword evidence="4" id="KW-1185">Reference proteome</keyword>